<keyword evidence="8" id="KW-0732">Signal</keyword>
<feature type="compositionally biased region" description="Low complexity" evidence="6">
    <location>
        <begin position="490"/>
        <end position="503"/>
    </location>
</feature>
<reference evidence="10" key="1">
    <citation type="journal article" date="2021" name="Nat. Commun.">
        <title>Genetic determinants of endophytism in the Arabidopsis root mycobiome.</title>
        <authorList>
            <person name="Mesny F."/>
            <person name="Miyauchi S."/>
            <person name="Thiergart T."/>
            <person name="Pickel B."/>
            <person name="Atanasova L."/>
            <person name="Karlsson M."/>
            <person name="Huettel B."/>
            <person name="Barry K.W."/>
            <person name="Haridas S."/>
            <person name="Chen C."/>
            <person name="Bauer D."/>
            <person name="Andreopoulos W."/>
            <person name="Pangilinan J."/>
            <person name="LaButti K."/>
            <person name="Riley R."/>
            <person name="Lipzen A."/>
            <person name="Clum A."/>
            <person name="Drula E."/>
            <person name="Henrissat B."/>
            <person name="Kohler A."/>
            <person name="Grigoriev I.V."/>
            <person name="Martin F.M."/>
            <person name="Hacquard S."/>
        </authorList>
    </citation>
    <scope>NUCLEOTIDE SEQUENCE</scope>
    <source>
        <strain evidence="10">MPI-CAGE-AT-0016</strain>
    </source>
</reference>
<sequence length="868" mass="94165">MLLRTQCSLFLGCILAHAWSTTAQTTTLRPDPNNTCEHRIINYIDPVLPPLCHKDIGAAAGTLHSSPPKPTLSTPEISVSTTEVAASEPSANSTPGDHGYLARTFISFDDWKDQQAREASQEVPHDQIEHEARGYNPSGHDNVASDGSSAHSEDDSETVGTTATGNSGGESSDEKQQDSATYDREKGHQSRSKDAGKTCKERFSYSSFDAGATVLKTNEGAKNAKAILVENKDSYMLLECAAANKFVIVELTDDILIDTVVLANFEFFSSMIRHFRVSVSGRYPVKLDKWTSLGTFEAKNSRDIQAFLIPNPHIWAKYVRIEFLSHYGNEYYCPVSLLRVHGTRMLDSWTENEAATEDEEHDQSQIEGGTTTLGIADNDGGEAGQGSNDDTPAFSNGTTPFLGPDNPSASAALIWLWSRPATETCANVKAVEHSRLLPVSDPSSSGSPSRAADGSTQGENSTDNEAEGNSSALPIASAPARESSEFQTHTSQTVSAPASTVVVVDKERPQRVASVTESIRSSSMASPNRASSQGPSIAKARNATSSSPSPPSPTVQESFHKAVSKRLQLLETNVTLSLRYLEDQSRILQESQHMSERTQLARVDSFIENLNRTLMSDLAGIRQQYDQVWQSTVIALESQKEQSQRELLALSSRLNILADEVVFQKRMAILQAVLLLCCLILVVFSRVPMAQASAMPPLSFVPRPYVRARAALRAGERLDRQAEGFSGHYQRVPKHSTPPSNAPFTHRGDWASQGYSQATQDGLGAIYEDGPITPPSESTTIRSSNFKAEASLLSPVELDTREGDALLPSGLSLAPGGQHRERMPLPHDLVLNCECPSDFCVHGDGGGSERETSPPLQSTHVCQPEESP</sequence>
<accession>A0A8K0T5T3</accession>
<dbReference type="Gene3D" id="2.60.120.260">
    <property type="entry name" value="Galactose-binding domain-like"/>
    <property type="match status" value="1"/>
</dbReference>
<feature type="coiled-coil region" evidence="5">
    <location>
        <begin position="633"/>
        <end position="660"/>
    </location>
</feature>
<dbReference type="PANTHER" id="PTHR12953:SF0">
    <property type="entry name" value="SUN DOMAIN-CONTAINING OSSIFICATION FACTOR"/>
    <property type="match status" value="1"/>
</dbReference>
<evidence type="ECO:0000256" key="7">
    <source>
        <dbReference type="SAM" id="Phobius"/>
    </source>
</evidence>
<dbReference type="PROSITE" id="PS51469">
    <property type="entry name" value="SUN"/>
    <property type="match status" value="1"/>
</dbReference>
<dbReference type="EMBL" id="JAGPXD010000006">
    <property type="protein sequence ID" value="KAH7349554.1"/>
    <property type="molecule type" value="Genomic_DNA"/>
</dbReference>
<dbReference type="GO" id="GO:0016020">
    <property type="term" value="C:membrane"/>
    <property type="evidence" value="ECO:0007669"/>
    <property type="project" value="InterPro"/>
</dbReference>
<dbReference type="Proteomes" id="UP000813385">
    <property type="component" value="Unassembled WGS sequence"/>
</dbReference>
<comment type="subcellular location">
    <subcellularLocation>
        <location evidence="1">Endomembrane system</location>
    </subcellularLocation>
</comment>
<feature type="signal peptide" evidence="8">
    <location>
        <begin position="1"/>
        <end position="23"/>
    </location>
</feature>
<evidence type="ECO:0000256" key="2">
    <source>
        <dbReference type="ARBA" id="ARBA00022692"/>
    </source>
</evidence>
<evidence type="ECO:0000256" key="4">
    <source>
        <dbReference type="ARBA" id="ARBA00023136"/>
    </source>
</evidence>
<evidence type="ECO:0000313" key="10">
    <source>
        <dbReference type="EMBL" id="KAH7349554.1"/>
    </source>
</evidence>
<dbReference type="FunFam" id="2.60.120.260:FF:000082">
    <property type="entry name" value="Sad1/UNC domain protein"/>
    <property type="match status" value="1"/>
</dbReference>
<feature type="region of interest" description="Disordered" evidence="6">
    <location>
        <begin position="725"/>
        <end position="750"/>
    </location>
</feature>
<evidence type="ECO:0000256" key="1">
    <source>
        <dbReference type="ARBA" id="ARBA00004308"/>
    </source>
</evidence>
<dbReference type="Pfam" id="PF07738">
    <property type="entry name" value="Sad1_UNC"/>
    <property type="match status" value="1"/>
</dbReference>
<feature type="region of interest" description="Disordered" evidence="6">
    <location>
        <begin position="437"/>
        <end position="560"/>
    </location>
</feature>
<dbReference type="GO" id="GO:0034975">
    <property type="term" value="P:protein folding in endoplasmic reticulum"/>
    <property type="evidence" value="ECO:0007669"/>
    <property type="project" value="TreeGrafter"/>
</dbReference>
<feature type="compositionally biased region" description="Basic and acidic residues" evidence="6">
    <location>
        <begin position="172"/>
        <end position="198"/>
    </location>
</feature>
<comment type="caution">
    <text evidence="10">The sequence shown here is derived from an EMBL/GenBank/DDBJ whole genome shotgun (WGS) entry which is preliminary data.</text>
</comment>
<feature type="region of interest" description="Disordered" evidence="6">
    <location>
        <begin position="113"/>
        <end position="198"/>
    </location>
</feature>
<keyword evidence="5" id="KW-0175">Coiled coil</keyword>
<feature type="compositionally biased region" description="Polar residues" evidence="6">
    <location>
        <begin position="385"/>
        <end position="399"/>
    </location>
</feature>
<dbReference type="OrthoDB" id="266334at2759"/>
<dbReference type="GO" id="GO:0012505">
    <property type="term" value="C:endomembrane system"/>
    <property type="evidence" value="ECO:0007669"/>
    <property type="project" value="UniProtKB-SubCell"/>
</dbReference>
<dbReference type="AlphaFoldDB" id="A0A8K0T5T3"/>
<proteinExistence type="predicted"/>
<evidence type="ECO:0000256" key="5">
    <source>
        <dbReference type="SAM" id="Coils"/>
    </source>
</evidence>
<feature type="region of interest" description="Disordered" evidence="6">
    <location>
        <begin position="843"/>
        <end position="868"/>
    </location>
</feature>
<evidence type="ECO:0000256" key="8">
    <source>
        <dbReference type="SAM" id="SignalP"/>
    </source>
</evidence>
<feature type="transmembrane region" description="Helical" evidence="7">
    <location>
        <begin position="668"/>
        <end position="687"/>
    </location>
</feature>
<dbReference type="GO" id="GO:0005737">
    <property type="term" value="C:cytoplasm"/>
    <property type="evidence" value="ECO:0007669"/>
    <property type="project" value="TreeGrafter"/>
</dbReference>
<feature type="region of interest" description="Disordered" evidence="6">
    <location>
        <begin position="63"/>
        <end position="99"/>
    </location>
</feature>
<feature type="region of interest" description="Disordered" evidence="6">
    <location>
        <begin position="352"/>
        <end position="405"/>
    </location>
</feature>
<feature type="domain" description="SUN" evidence="9">
    <location>
        <begin position="169"/>
        <end position="345"/>
    </location>
</feature>
<evidence type="ECO:0000256" key="6">
    <source>
        <dbReference type="SAM" id="MobiDB-lite"/>
    </source>
</evidence>
<evidence type="ECO:0000313" key="11">
    <source>
        <dbReference type="Proteomes" id="UP000813385"/>
    </source>
</evidence>
<keyword evidence="3 7" id="KW-1133">Transmembrane helix</keyword>
<feature type="compositionally biased region" description="Basic and acidic residues" evidence="6">
    <location>
        <begin position="113"/>
        <end position="133"/>
    </location>
</feature>
<protein>
    <submittedName>
        <fullName evidence="10">UNC-like C-terminal-domain-containing protein</fullName>
    </submittedName>
</protein>
<gene>
    <name evidence="10" type="ORF">B0T11DRAFT_289426</name>
</gene>
<keyword evidence="4 7" id="KW-0472">Membrane</keyword>
<evidence type="ECO:0000259" key="9">
    <source>
        <dbReference type="PROSITE" id="PS51469"/>
    </source>
</evidence>
<dbReference type="InterPro" id="IPR045120">
    <property type="entry name" value="Suco/Slp1-like"/>
</dbReference>
<evidence type="ECO:0000256" key="3">
    <source>
        <dbReference type="ARBA" id="ARBA00022989"/>
    </source>
</evidence>
<keyword evidence="11" id="KW-1185">Reference proteome</keyword>
<dbReference type="InterPro" id="IPR012919">
    <property type="entry name" value="SUN_dom"/>
</dbReference>
<name>A0A8K0T5T3_9PEZI</name>
<feature type="compositionally biased region" description="Low complexity" evidence="6">
    <location>
        <begin position="520"/>
        <end position="532"/>
    </location>
</feature>
<feature type="compositionally biased region" description="Polar residues" evidence="6">
    <location>
        <begin position="456"/>
        <end position="472"/>
    </location>
</feature>
<keyword evidence="2 7" id="KW-0812">Transmembrane</keyword>
<organism evidence="10 11">
    <name type="scientific">Plectosphaerella cucumerina</name>
    <dbReference type="NCBI Taxonomy" id="40658"/>
    <lineage>
        <taxon>Eukaryota</taxon>
        <taxon>Fungi</taxon>
        <taxon>Dikarya</taxon>
        <taxon>Ascomycota</taxon>
        <taxon>Pezizomycotina</taxon>
        <taxon>Sordariomycetes</taxon>
        <taxon>Hypocreomycetidae</taxon>
        <taxon>Glomerellales</taxon>
        <taxon>Plectosphaerellaceae</taxon>
        <taxon>Plectosphaerella</taxon>
    </lineage>
</organism>
<feature type="compositionally biased region" description="Low complexity" evidence="6">
    <location>
        <begin position="440"/>
        <end position="455"/>
    </location>
</feature>
<dbReference type="PANTHER" id="PTHR12953">
    <property type="entry name" value="MEMBRANE PROTEIN CH1 RELATED"/>
    <property type="match status" value="1"/>
</dbReference>
<feature type="chain" id="PRO_5035463978" evidence="8">
    <location>
        <begin position="24"/>
        <end position="868"/>
    </location>
</feature>
<feature type="compositionally biased region" description="Polar residues" evidence="6">
    <location>
        <begin position="71"/>
        <end position="95"/>
    </location>
</feature>